<evidence type="ECO:0000256" key="1">
    <source>
        <dbReference type="SAM" id="MobiDB-lite"/>
    </source>
</evidence>
<evidence type="ECO:0000313" key="3">
    <source>
        <dbReference type="Proteomes" id="UP000663869"/>
    </source>
</evidence>
<proteinExistence type="predicted"/>
<feature type="region of interest" description="Disordered" evidence="1">
    <location>
        <begin position="166"/>
        <end position="191"/>
    </location>
</feature>
<reference evidence="2" key="1">
    <citation type="submission" date="2021-02" db="EMBL/GenBank/DDBJ databases">
        <authorList>
            <person name="Nowell W R."/>
        </authorList>
    </citation>
    <scope>NUCLEOTIDE SEQUENCE</scope>
</reference>
<feature type="compositionally biased region" description="Polar residues" evidence="1">
    <location>
        <begin position="181"/>
        <end position="191"/>
    </location>
</feature>
<comment type="caution">
    <text evidence="2">The sequence shown here is derived from an EMBL/GenBank/DDBJ whole genome shotgun (WGS) entry which is preliminary data.</text>
</comment>
<protein>
    <submittedName>
        <fullName evidence="2">Uncharacterized protein</fullName>
    </submittedName>
</protein>
<organism evidence="2 3">
    <name type="scientific">Rotaria socialis</name>
    <dbReference type="NCBI Taxonomy" id="392032"/>
    <lineage>
        <taxon>Eukaryota</taxon>
        <taxon>Metazoa</taxon>
        <taxon>Spiralia</taxon>
        <taxon>Gnathifera</taxon>
        <taxon>Rotifera</taxon>
        <taxon>Eurotatoria</taxon>
        <taxon>Bdelloidea</taxon>
        <taxon>Philodinida</taxon>
        <taxon>Philodinidae</taxon>
        <taxon>Rotaria</taxon>
    </lineage>
</organism>
<dbReference type="Proteomes" id="UP000663869">
    <property type="component" value="Unassembled WGS sequence"/>
</dbReference>
<dbReference type="AlphaFoldDB" id="A0A818LVS6"/>
<sequence length="218" mass="25205">MKYTSCCLWNVRMTCGPRLDRDSLFTSNELHFHMNAVFGCIISDYILIKSRWHSFNENAALCPNHHYYLCDGYTPAWYCTYKHCYSRQGLIHMGARAALLIGDVPILGYICSWHRDIFEKLMLTKNLQPILIPQYGLPAIWDCVEKVQPIKSEALLSDNSSNIVKNQQRYDDRPSYEMPTKTYTDHSNYPSVDNGINTSKIHLTLRTQQNGNSTEHDS</sequence>
<dbReference type="EMBL" id="CAJNYU010002690">
    <property type="protein sequence ID" value="CAF3584121.1"/>
    <property type="molecule type" value="Genomic_DNA"/>
</dbReference>
<gene>
    <name evidence="2" type="ORF">FME351_LOCUS21107</name>
</gene>
<name>A0A818LVS6_9BILA</name>
<feature type="non-terminal residue" evidence="2">
    <location>
        <position position="1"/>
    </location>
</feature>
<evidence type="ECO:0000313" key="2">
    <source>
        <dbReference type="EMBL" id="CAF3584121.1"/>
    </source>
</evidence>
<accession>A0A818LVS6</accession>